<dbReference type="AlphaFoldDB" id="A0A831LKC4"/>
<keyword evidence="3" id="KW-0645">Protease</keyword>
<feature type="domain" description="CAAX prenyl protease 2/Lysostaphin resistance protein A-like" evidence="2">
    <location>
        <begin position="133"/>
        <end position="220"/>
    </location>
</feature>
<keyword evidence="3" id="KW-0378">Hydrolase</keyword>
<feature type="transmembrane region" description="Helical" evidence="1">
    <location>
        <begin position="7"/>
        <end position="25"/>
    </location>
</feature>
<feature type="transmembrane region" description="Helical" evidence="1">
    <location>
        <begin position="164"/>
        <end position="180"/>
    </location>
</feature>
<organism evidence="3">
    <name type="scientific">Mariniphaga anaerophila</name>
    <dbReference type="NCBI Taxonomy" id="1484053"/>
    <lineage>
        <taxon>Bacteria</taxon>
        <taxon>Pseudomonadati</taxon>
        <taxon>Bacteroidota</taxon>
        <taxon>Bacteroidia</taxon>
        <taxon>Marinilabiliales</taxon>
        <taxon>Prolixibacteraceae</taxon>
        <taxon>Mariniphaga</taxon>
    </lineage>
</organism>
<dbReference type="EMBL" id="DSDK01000079">
    <property type="protein sequence ID" value="HDR50249.1"/>
    <property type="molecule type" value="Genomic_DNA"/>
</dbReference>
<keyword evidence="1" id="KW-1133">Transmembrane helix</keyword>
<feature type="transmembrane region" description="Helical" evidence="1">
    <location>
        <begin position="131"/>
        <end position="152"/>
    </location>
</feature>
<dbReference type="GO" id="GO:0008237">
    <property type="term" value="F:metallopeptidase activity"/>
    <property type="evidence" value="ECO:0007669"/>
    <property type="project" value="UniProtKB-KW"/>
</dbReference>
<dbReference type="PANTHER" id="PTHR43592:SF15">
    <property type="entry name" value="CAAX AMINO TERMINAL PROTEASE FAMILY PROTEIN"/>
    <property type="match status" value="1"/>
</dbReference>
<protein>
    <submittedName>
        <fullName evidence="3">CPBP family intramembrane metalloprotease</fullName>
    </submittedName>
</protein>
<gene>
    <name evidence="3" type="ORF">ENN90_01315</name>
</gene>
<dbReference type="Proteomes" id="UP000886047">
    <property type="component" value="Unassembled WGS sequence"/>
</dbReference>
<feature type="transmembrane region" description="Helical" evidence="1">
    <location>
        <begin position="186"/>
        <end position="202"/>
    </location>
</feature>
<dbReference type="GO" id="GO:0080120">
    <property type="term" value="P:CAAX-box protein maturation"/>
    <property type="evidence" value="ECO:0007669"/>
    <property type="project" value="UniProtKB-ARBA"/>
</dbReference>
<comment type="caution">
    <text evidence="3">The sequence shown here is derived from an EMBL/GenBank/DDBJ whole genome shotgun (WGS) entry which is preliminary data.</text>
</comment>
<dbReference type="Pfam" id="PF02517">
    <property type="entry name" value="Rce1-like"/>
    <property type="match status" value="1"/>
</dbReference>
<feature type="transmembrane region" description="Helical" evidence="1">
    <location>
        <begin position="78"/>
        <end position="98"/>
    </location>
</feature>
<dbReference type="GO" id="GO:0004175">
    <property type="term" value="F:endopeptidase activity"/>
    <property type="evidence" value="ECO:0007669"/>
    <property type="project" value="UniProtKB-ARBA"/>
</dbReference>
<reference evidence="3" key="1">
    <citation type="journal article" date="2020" name="mSystems">
        <title>Genome- and Community-Level Interaction Insights into Carbon Utilization and Element Cycling Functions of Hydrothermarchaeota in Hydrothermal Sediment.</title>
        <authorList>
            <person name="Zhou Z."/>
            <person name="Liu Y."/>
            <person name="Xu W."/>
            <person name="Pan J."/>
            <person name="Luo Z.H."/>
            <person name="Li M."/>
        </authorList>
    </citation>
    <scope>NUCLEOTIDE SEQUENCE [LARGE SCALE GENOMIC DNA]</scope>
    <source>
        <strain evidence="3">SpSt-1217</strain>
    </source>
</reference>
<keyword evidence="3" id="KW-0482">Metalloprotease</keyword>
<evidence type="ECO:0000256" key="1">
    <source>
        <dbReference type="SAM" id="Phobius"/>
    </source>
</evidence>
<keyword evidence="1" id="KW-0812">Transmembrane</keyword>
<dbReference type="PANTHER" id="PTHR43592">
    <property type="entry name" value="CAAX AMINO TERMINAL PROTEASE"/>
    <property type="match status" value="1"/>
</dbReference>
<name>A0A831LKC4_9BACT</name>
<sequence length="280" mass="32742">MQQFRKTYYPTILQAIHLLILYLFIQTMVDFPLAMIDYYNDTEYLYHPIKKILLNTSSTLFILIYGFRKTKAPLLEVFPLKFFNPLVILPLIAFFLGAHNLLEEINMRVERVIPAPPWFWELFSKIFDSDFGWWGAFMKVAVIAPVVEELIFRGLILHGLRKNYRATTAVFISALLFSLFHLNPWQMPATFVLGLLLGWIMLRTRSILLAIIGHSLNNLLVLLTVTYWQQINTHAIFLMDKKDTLLLSSFLVLLSLILIYFLSIWPARKALKKEKKQQSL</sequence>
<feature type="transmembrane region" description="Helical" evidence="1">
    <location>
        <begin position="207"/>
        <end position="228"/>
    </location>
</feature>
<proteinExistence type="predicted"/>
<feature type="transmembrane region" description="Helical" evidence="1">
    <location>
        <begin position="45"/>
        <end position="66"/>
    </location>
</feature>
<accession>A0A831LKC4</accession>
<keyword evidence="1" id="KW-0472">Membrane</keyword>
<dbReference type="InterPro" id="IPR003675">
    <property type="entry name" value="Rce1/LyrA-like_dom"/>
</dbReference>
<evidence type="ECO:0000313" key="3">
    <source>
        <dbReference type="EMBL" id="HDR50249.1"/>
    </source>
</evidence>
<feature type="transmembrane region" description="Helical" evidence="1">
    <location>
        <begin position="248"/>
        <end position="267"/>
    </location>
</feature>
<evidence type="ECO:0000259" key="2">
    <source>
        <dbReference type="Pfam" id="PF02517"/>
    </source>
</evidence>